<evidence type="ECO:0000313" key="1">
    <source>
        <dbReference type="EMBL" id="ORY28217.1"/>
    </source>
</evidence>
<dbReference type="EMBL" id="MCOG01000187">
    <property type="protein sequence ID" value="ORY28217.1"/>
    <property type="molecule type" value="Genomic_DNA"/>
</dbReference>
<comment type="caution">
    <text evidence="1">The sequence shown here is derived from an EMBL/GenBank/DDBJ whole genome shotgun (WGS) entry which is preliminary data.</text>
</comment>
<proteinExistence type="predicted"/>
<sequence>MGEYISFNGFDSRKVISSGNVYHLFGVDTISAPIVDITSKITAGYRYLHFGLESPSTISVDVKALEDLVINGGNDITLVIINTNINMKKGVTKAQAPHTKEVTGRRVIYFEFFSEY</sequence>
<organism evidence="1 2">
    <name type="scientific">Neocallimastix californiae</name>
    <dbReference type="NCBI Taxonomy" id="1754190"/>
    <lineage>
        <taxon>Eukaryota</taxon>
        <taxon>Fungi</taxon>
        <taxon>Fungi incertae sedis</taxon>
        <taxon>Chytridiomycota</taxon>
        <taxon>Chytridiomycota incertae sedis</taxon>
        <taxon>Neocallimastigomycetes</taxon>
        <taxon>Neocallimastigales</taxon>
        <taxon>Neocallimastigaceae</taxon>
        <taxon>Neocallimastix</taxon>
    </lineage>
</organism>
<protein>
    <submittedName>
        <fullName evidence="1">Uncharacterized protein</fullName>
    </submittedName>
</protein>
<dbReference type="Proteomes" id="UP000193920">
    <property type="component" value="Unassembled WGS sequence"/>
</dbReference>
<evidence type="ECO:0000313" key="2">
    <source>
        <dbReference type="Proteomes" id="UP000193920"/>
    </source>
</evidence>
<gene>
    <name evidence="1" type="ORF">LY90DRAFT_513177</name>
</gene>
<keyword evidence="2" id="KW-1185">Reference proteome</keyword>
<reference evidence="1 2" key="1">
    <citation type="submission" date="2016-08" db="EMBL/GenBank/DDBJ databases">
        <title>A Parts List for Fungal Cellulosomes Revealed by Comparative Genomics.</title>
        <authorList>
            <consortium name="DOE Joint Genome Institute"/>
            <person name="Haitjema C.H."/>
            <person name="Gilmore S.P."/>
            <person name="Henske J.K."/>
            <person name="Solomon K.V."/>
            <person name="De Groot R."/>
            <person name="Kuo A."/>
            <person name="Mondo S.J."/>
            <person name="Salamov A.A."/>
            <person name="Labutti K."/>
            <person name="Zhao Z."/>
            <person name="Chiniquy J."/>
            <person name="Barry K."/>
            <person name="Brewer H.M."/>
            <person name="Purvine S.O."/>
            <person name="Wright A.T."/>
            <person name="Boxma B."/>
            <person name="Van Alen T."/>
            <person name="Hackstein J.H."/>
            <person name="Baker S.E."/>
            <person name="Grigoriev I.V."/>
            <person name="O'Malley M.A."/>
        </authorList>
    </citation>
    <scope>NUCLEOTIDE SEQUENCE [LARGE SCALE GENOMIC DNA]</scope>
    <source>
        <strain evidence="1 2">G1</strain>
    </source>
</reference>
<accession>A0A1Y2B152</accession>
<name>A0A1Y2B152_9FUNG</name>
<dbReference type="AlphaFoldDB" id="A0A1Y2B152"/>